<organism evidence="1">
    <name type="scientific">marine metagenome</name>
    <dbReference type="NCBI Taxonomy" id="408172"/>
    <lineage>
        <taxon>unclassified sequences</taxon>
        <taxon>metagenomes</taxon>
        <taxon>ecological metagenomes</taxon>
    </lineage>
</organism>
<sequence length="118" mass="13787">MTKITQPPESTNNPLENERIEDIETEEGTVYQPQNELPFPTEVDLNELFPEEDKDLNELFPDEETKLLLKKMQKNKKDLHIMTDRFLDEDWSSDALDNFSGNGEAEIKDITETRTEEI</sequence>
<dbReference type="EMBL" id="UINC01000383">
    <property type="protein sequence ID" value="SUZ54363.1"/>
    <property type="molecule type" value="Genomic_DNA"/>
</dbReference>
<gene>
    <name evidence="1" type="ORF">METZ01_LOCUS7217</name>
</gene>
<evidence type="ECO:0000313" key="1">
    <source>
        <dbReference type="EMBL" id="SUZ54363.1"/>
    </source>
</evidence>
<dbReference type="AlphaFoldDB" id="A0A381NLE2"/>
<name>A0A381NLE2_9ZZZZ</name>
<reference evidence="1" key="1">
    <citation type="submission" date="2018-05" db="EMBL/GenBank/DDBJ databases">
        <authorList>
            <person name="Lanie J.A."/>
            <person name="Ng W.-L."/>
            <person name="Kazmierczak K.M."/>
            <person name="Andrzejewski T.M."/>
            <person name="Davidsen T.M."/>
            <person name="Wayne K.J."/>
            <person name="Tettelin H."/>
            <person name="Glass J.I."/>
            <person name="Rusch D."/>
            <person name="Podicherti R."/>
            <person name="Tsui H.-C.T."/>
            <person name="Winkler M.E."/>
        </authorList>
    </citation>
    <scope>NUCLEOTIDE SEQUENCE</scope>
</reference>
<proteinExistence type="predicted"/>
<accession>A0A381NLE2</accession>
<protein>
    <submittedName>
        <fullName evidence="1">Uncharacterized protein</fullName>
    </submittedName>
</protein>